<dbReference type="VEuPathDB" id="FungiDB:M747DRAFT_321002"/>
<evidence type="ECO:0000313" key="2">
    <source>
        <dbReference type="Proteomes" id="UP000197666"/>
    </source>
</evidence>
<dbReference type="EMBL" id="NKJJ02000011">
    <property type="protein sequence ID" value="TPR05782.1"/>
    <property type="molecule type" value="Genomic_DNA"/>
</dbReference>
<accession>A0A505I8W9</accession>
<dbReference type="VEuPathDB" id="FungiDB:An13g03360"/>
<dbReference type="SUPFAM" id="SSF53335">
    <property type="entry name" value="S-adenosyl-L-methionine-dependent methyltransferases"/>
    <property type="match status" value="1"/>
</dbReference>
<dbReference type="AlphaFoldDB" id="A0A505I8W9"/>
<dbReference type="Proteomes" id="UP000197666">
    <property type="component" value="Unassembled WGS sequence"/>
</dbReference>
<name>A0A505I8W9_ASPNG</name>
<gene>
    <name evidence="1" type="ORF">CAN33_0011180</name>
</gene>
<sequence length="243" mass="27768">MPPPEYVFPRDYLDNNRINLQHYLSTEIFGYFLHPDIPVQNPNLKIADIAAGTNRSPLSYATFSLGAYTQCFVTEYRLSAQTATPRNVGLHNWDMKTDVPKESKGVYDIVHVRNVVFVLSDQGIEDILSKVFGLIKPGGYTQWGEVDIHYLRIDKINEECSTSALEEIVRITRSADPRLVPHWVPELPRLFESIGLVDIKKETREGPGYMDYMLHECVLMAHDIIVRNTNNKEVGQRLHGILL</sequence>
<dbReference type="InterPro" id="IPR029063">
    <property type="entry name" value="SAM-dependent_MTases_sf"/>
</dbReference>
<reference evidence="2" key="1">
    <citation type="submission" date="2018-10" db="EMBL/GenBank/DDBJ databases">
        <title>FDA dAtabase for Regulatory Grade micrObial Sequences (FDA-ARGOS): Supporting development and validation of Infectious Disease Dx tests.</title>
        <authorList>
            <person name="Kerrigan L."/>
            <person name="Tallon L."/>
            <person name="Sadzewicz L."/>
            <person name="Sengamalay N."/>
            <person name="Ott S."/>
            <person name="Godinez A."/>
            <person name="Nagaraj S."/>
            <person name="Vavikolanu K."/>
            <person name="Nadendla S."/>
            <person name="George J."/>
            <person name="Sichtig H."/>
        </authorList>
    </citation>
    <scope>NUCLEOTIDE SEQUENCE [LARGE SCALE GENOMIC DNA]</scope>
    <source>
        <strain evidence="2">FDAARGOS_311</strain>
    </source>
</reference>
<comment type="caution">
    <text evidence="1">The sequence shown here is derived from an EMBL/GenBank/DDBJ whole genome shotgun (WGS) entry which is preliminary data.</text>
</comment>
<protein>
    <submittedName>
        <fullName evidence="1">ABC-2 type transporter family protein</fullName>
    </submittedName>
</protein>
<evidence type="ECO:0000313" key="1">
    <source>
        <dbReference type="EMBL" id="TPR05782.1"/>
    </source>
</evidence>
<organism evidence="1 2">
    <name type="scientific">Aspergillus niger</name>
    <dbReference type="NCBI Taxonomy" id="5061"/>
    <lineage>
        <taxon>Eukaryota</taxon>
        <taxon>Fungi</taxon>
        <taxon>Dikarya</taxon>
        <taxon>Ascomycota</taxon>
        <taxon>Pezizomycotina</taxon>
        <taxon>Eurotiomycetes</taxon>
        <taxon>Eurotiomycetidae</taxon>
        <taxon>Eurotiales</taxon>
        <taxon>Aspergillaceae</taxon>
        <taxon>Aspergillus</taxon>
        <taxon>Aspergillus subgen. Circumdati</taxon>
    </lineage>
</organism>
<proteinExistence type="predicted"/>
<dbReference type="VEuPathDB" id="FungiDB:ASPNIDRAFT2_1149405"/>
<dbReference type="VEuPathDB" id="FungiDB:ATCC64974_34080"/>